<dbReference type="AlphaFoldDB" id="A0A5B7GPM7"/>
<evidence type="ECO:0000313" key="2">
    <source>
        <dbReference type="EMBL" id="MPC59167.1"/>
    </source>
</evidence>
<evidence type="ECO:0000313" key="3">
    <source>
        <dbReference type="Proteomes" id="UP000324222"/>
    </source>
</evidence>
<proteinExistence type="predicted"/>
<reference evidence="2 3" key="1">
    <citation type="submission" date="2019-05" db="EMBL/GenBank/DDBJ databases">
        <title>Another draft genome of Portunus trituberculatus and its Hox gene families provides insights of decapod evolution.</title>
        <authorList>
            <person name="Jeong J.-H."/>
            <person name="Song I."/>
            <person name="Kim S."/>
            <person name="Choi T."/>
            <person name="Kim D."/>
            <person name="Ryu S."/>
            <person name="Kim W."/>
        </authorList>
    </citation>
    <scope>NUCLEOTIDE SEQUENCE [LARGE SCALE GENOMIC DNA]</scope>
    <source>
        <tissue evidence="2">Muscle</tissue>
    </source>
</reference>
<accession>A0A5B7GPM7</accession>
<feature type="region of interest" description="Disordered" evidence="1">
    <location>
        <begin position="1"/>
        <end position="55"/>
    </location>
</feature>
<gene>
    <name evidence="2" type="ORF">E2C01_053183</name>
</gene>
<comment type="caution">
    <text evidence="2">The sequence shown here is derived from an EMBL/GenBank/DDBJ whole genome shotgun (WGS) entry which is preliminary data.</text>
</comment>
<name>A0A5B7GPM7_PORTR</name>
<dbReference type="EMBL" id="VSRR010016318">
    <property type="protein sequence ID" value="MPC59167.1"/>
    <property type="molecule type" value="Genomic_DNA"/>
</dbReference>
<evidence type="ECO:0000256" key="1">
    <source>
        <dbReference type="SAM" id="MobiDB-lite"/>
    </source>
</evidence>
<sequence>MNGVDSWAAAPSWTAEEEEEKEKGEEELSRGGAQVRSPAPRLRQEAPSPRGPRAGSLYTCKLGQTLIKMTKLKLILIICARFNTWPLHLAPKRPR</sequence>
<organism evidence="2 3">
    <name type="scientific">Portunus trituberculatus</name>
    <name type="common">Swimming crab</name>
    <name type="synonym">Neptunus trituberculatus</name>
    <dbReference type="NCBI Taxonomy" id="210409"/>
    <lineage>
        <taxon>Eukaryota</taxon>
        <taxon>Metazoa</taxon>
        <taxon>Ecdysozoa</taxon>
        <taxon>Arthropoda</taxon>
        <taxon>Crustacea</taxon>
        <taxon>Multicrustacea</taxon>
        <taxon>Malacostraca</taxon>
        <taxon>Eumalacostraca</taxon>
        <taxon>Eucarida</taxon>
        <taxon>Decapoda</taxon>
        <taxon>Pleocyemata</taxon>
        <taxon>Brachyura</taxon>
        <taxon>Eubrachyura</taxon>
        <taxon>Portunoidea</taxon>
        <taxon>Portunidae</taxon>
        <taxon>Portuninae</taxon>
        <taxon>Portunus</taxon>
    </lineage>
</organism>
<keyword evidence="3" id="KW-1185">Reference proteome</keyword>
<protein>
    <submittedName>
        <fullName evidence="2">Uncharacterized protein</fullName>
    </submittedName>
</protein>
<dbReference type="Proteomes" id="UP000324222">
    <property type="component" value="Unassembled WGS sequence"/>
</dbReference>